<dbReference type="CDD" id="cd02440">
    <property type="entry name" value="AdoMet_MTases"/>
    <property type="match status" value="1"/>
</dbReference>
<name>A0A510UL62_ALIFS</name>
<protein>
    <submittedName>
        <fullName evidence="2">O-methyltransferase</fullName>
    </submittedName>
</protein>
<proteinExistence type="predicted"/>
<dbReference type="GO" id="GO:0032259">
    <property type="term" value="P:methylation"/>
    <property type="evidence" value="ECO:0007669"/>
    <property type="project" value="UniProtKB-KW"/>
</dbReference>
<keyword evidence="2" id="KW-0489">Methyltransferase</keyword>
<dbReference type="InterPro" id="IPR046076">
    <property type="entry name" value="DUF6094"/>
</dbReference>
<dbReference type="Gene3D" id="3.40.50.150">
    <property type="entry name" value="Vaccinia Virus protein VP39"/>
    <property type="match status" value="1"/>
</dbReference>
<dbReference type="AlphaFoldDB" id="A0A510UL62"/>
<dbReference type="Pfam" id="PF19587">
    <property type="entry name" value="DUF6094"/>
    <property type="match status" value="1"/>
</dbReference>
<comment type="caution">
    <text evidence="2">The sequence shown here is derived from an EMBL/GenBank/DDBJ whole genome shotgun (WGS) entry which is preliminary data.</text>
</comment>
<gene>
    <name evidence="2" type="ORF">AFI02nite_34100</name>
</gene>
<dbReference type="PRINTS" id="PR00507">
    <property type="entry name" value="N12N6MTFRASE"/>
</dbReference>
<evidence type="ECO:0000313" key="2">
    <source>
        <dbReference type="EMBL" id="GEK15374.1"/>
    </source>
</evidence>
<dbReference type="SUPFAM" id="SSF53335">
    <property type="entry name" value="S-adenosyl-L-methionine-dependent methyltransferases"/>
    <property type="match status" value="1"/>
</dbReference>
<dbReference type="EMBL" id="BJTZ01000029">
    <property type="protein sequence ID" value="GEK15374.1"/>
    <property type="molecule type" value="Genomic_DNA"/>
</dbReference>
<dbReference type="Proteomes" id="UP000321787">
    <property type="component" value="Unassembled WGS sequence"/>
</dbReference>
<feature type="domain" description="DUF6094" evidence="1">
    <location>
        <begin position="11"/>
        <end position="196"/>
    </location>
</feature>
<evidence type="ECO:0000259" key="1">
    <source>
        <dbReference type="Pfam" id="PF19587"/>
    </source>
</evidence>
<reference evidence="2 3" key="1">
    <citation type="submission" date="2019-07" db="EMBL/GenBank/DDBJ databases">
        <title>Whole genome shotgun sequence of Aliivibrio fischeri NBRC 101058.</title>
        <authorList>
            <person name="Hosoyama A."/>
            <person name="Uohara A."/>
            <person name="Ohji S."/>
            <person name="Ichikawa N."/>
        </authorList>
    </citation>
    <scope>NUCLEOTIDE SEQUENCE [LARGE SCALE GENOMIC DNA]</scope>
    <source>
        <strain evidence="2 3">NBRC 101058</strain>
    </source>
</reference>
<evidence type="ECO:0000313" key="3">
    <source>
        <dbReference type="Proteomes" id="UP000321787"/>
    </source>
</evidence>
<organism evidence="2 3">
    <name type="scientific">Aliivibrio fischeri</name>
    <name type="common">Vibrio fischeri</name>
    <dbReference type="NCBI Taxonomy" id="668"/>
    <lineage>
        <taxon>Bacteria</taxon>
        <taxon>Pseudomonadati</taxon>
        <taxon>Pseudomonadota</taxon>
        <taxon>Gammaproteobacteria</taxon>
        <taxon>Vibrionales</taxon>
        <taxon>Vibrionaceae</taxon>
        <taxon>Aliivibrio</taxon>
    </lineage>
</organism>
<sequence length="361" mass="40286">MAVMHPRVAHNYLKDGYYPTDDATLIEVAKRLRLKSGTHRLLDPCCGEGKALTLLANAIQKAEHCQLHTYGVELDANRAELASLSLDNVLRSNTFDTVIGAGSQSVLFLNPPYGDTVTDHIEASSRAMARLEVQFTQRCLPTLKTDGIFVLVIPYPSLTSPFSRYLAQRLHHVQVFPASTDRFKQVVIIGKKADRRGPQYQEERDSISQQLVAIGQGQPCPVMTPTQIEISPVQTSAFRFEMVRPDKHQLEQAFGAHQGLWPTLTLQFNPLQRQSVPRPLKRLSPWHLSLSLAAGQIAGKVISNDGRRTLLVKGGTQKVQRTMTSIDEHQTITTKIDQFQPLIRAIELTPGEDFGRIVIIQ</sequence>
<keyword evidence="2" id="KW-0808">Transferase</keyword>
<dbReference type="GO" id="GO:0008168">
    <property type="term" value="F:methyltransferase activity"/>
    <property type="evidence" value="ECO:0007669"/>
    <property type="project" value="UniProtKB-KW"/>
</dbReference>
<dbReference type="InterPro" id="IPR029063">
    <property type="entry name" value="SAM-dependent_MTases_sf"/>
</dbReference>
<accession>A0A510UL62</accession>
<dbReference type="RefSeq" id="WP_146865873.1">
    <property type="nucleotide sequence ID" value="NZ_BJTZ01000029.1"/>
</dbReference>